<feature type="region of interest" description="Disordered" evidence="1">
    <location>
        <begin position="1"/>
        <end position="24"/>
    </location>
</feature>
<evidence type="ECO:0000256" key="1">
    <source>
        <dbReference type="SAM" id="MobiDB-lite"/>
    </source>
</evidence>
<keyword evidence="3" id="KW-1185">Reference proteome</keyword>
<accession>A0AA36B0L0</accession>
<feature type="compositionally biased region" description="Low complexity" evidence="1">
    <location>
        <begin position="1"/>
        <end position="13"/>
    </location>
</feature>
<organism evidence="2 3">
    <name type="scientific">Octopus vulgaris</name>
    <name type="common">Common octopus</name>
    <dbReference type="NCBI Taxonomy" id="6645"/>
    <lineage>
        <taxon>Eukaryota</taxon>
        <taxon>Metazoa</taxon>
        <taxon>Spiralia</taxon>
        <taxon>Lophotrochozoa</taxon>
        <taxon>Mollusca</taxon>
        <taxon>Cephalopoda</taxon>
        <taxon>Coleoidea</taxon>
        <taxon>Octopodiformes</taxon>
        <taxon>Octopoda</taxon>
        <taxon>Incirrata</taxon>
        <taxon>Octopodidae</taxon>
        <taxon>Octopus</taxon>
    </lineage>
</organism>
<evidence type="ECO:0000313" key="3">
    <source>
        <dbReference type="Proteomes" id="UP001162480"/>
    </source>
</evidence>
<protein>
    <submittedName>
        <fullName evidence="2">Uncharacterized protein</fullName>
    </submittedName>
</protein>
<dbReference type="EMBL" id="OX597820">
    <property type="protein sequence ID" value="CAI9725715.1"/>
    <property type="molecule type" value="Genomic_DNA"/>
</dbReference>
<gene>
    <name evidence="2" type="ORF">OCTVUL_1B002962</name>
</gene>
<reference evidence="2" key="1">
    <citation type="submission" date="2023-08" db="EMBL/GenBank/DDBJ databases">
        <authorList>
            <person name="Alioto T."/>
            <person name="Alioto T."/>
            <person name="Gomez Garrido J."/>
        </authorList>
    </citation>
    <scope>NUCLEOTIDE SEQUENCE</scope>
</reference>
<evidence type="ECO:0000313" key="2">
    <source>
        <dbReference type="EMBL" id="CAI9725715.1"/>
    </source>
</evidence>
<proteinExistence type="predicted"/>
<dbReference type="AlphaFoldDB" id="A0AA36B0L0"/>
<sequence length="95" mass="10449">MVASGSSGGIDSSDGARRGSTVPAACDNAVTKPIRQKLKEKPYQCRKLEKLLMIGKDLIRADILNLSMIHADSTPQLEYSVLVLFDQNENEQENE</sequence>
<dbReference type="Proteomes" id="UP001162480">
    <property type="component" value="Chromosome 7"/>
</dbReference>
<name>A0AA36B0L0_OCTVU</name>